<dbReference type="InterPro" id="IPR004320">
    <property type="entry name" value="BPS1_pln"/>
</dbReference>
<accession>A0A0E0EZS8</accession>
<dbReference type="PANTHER" id="PTHR33070:SF5">
    <property type="entry name" value="OS10G0510100 PROTEIN"/>
    <property type="match status" value="1"/>
</dbReference>
<organism evidence="2">
    <name type="scientific">Oryza meridionalis</name>
    <dbReference type="NCBI Taxonomy" id="40149"/>
    <lineage>
        <taxon>Eukaryota</taxon>
        <taxon>Viridiplantae</taxon>
        <taxon>Streptophyta</taxon>
        <taxon>Embryophyta</taxon>
        <taxon>Tracheophyta</taxon>
        <taxon>Spermatophyta</taxon>
        <taxon>Magnoliopsida</taxon>
        <taxon>Liliopsida</taxon>
        <taxon>Poales</taxon>
        <taxon>Poaceae</taxon>
        <taxon>BOP clade</taxon>
        <taxon>Oryzoideae</taxon>
        <taxon>Oryzeae</taxon>
        <taxon>Oryzinae</taxon>
        <taxon>Oryza</taxon>
    </lineage>
</organism>
<dbReference type="GO" id="GO:0048367">
    <property type="term" value="P:shoot system development"/>
    <property type="evidence" value="ECO:0007669"/>
    <property type="project" value="InterPro"/>
</dbReference>
<name>A0A0E0EZS8_9ORYZ</name>
<dbReference type="STRING" id="40149.A0A0E0EZS8"/>
<evidence type="ECO:0000313" key="2">
    <source>
        <dbReference type="EnsemblPlants" id="OMERI10G12060.1"/>
    </source>
</evidence>
<keyword evidence="3" id="KW-1185">Reference proteome</keyword>
<sequence length="272" mass="28209">MHLTLSPGRKAAHARTASHPCHHHHHHPELARLDGGVRELMSWTATSRSGGEGSSGLALVEAVLAALGEVLELPMAVAALHGGEAAAARDDAFLVLADAYGTFESALLALRESVAGARCGARRGDGAAVAAALRARRRTEKELCRLAGAMRQAASRTPAADATTGDDVGDAVAEAAAAIAAASEAVFLGCATMPPDMSSSMASTSPSKNWLARLHLHVVPASKKVSPETATATAASLERLEECIGELESGSEKVFRRLLQTRVSLLNIHNPL</sequence>
<dbReference type="EnsemblPlants" id="OMERI10G12060.1">
    <property type="protein sequence ID" value="OMERI10G12060.1"/>
    <property type="gene ID" value="OMERI10G12060"/>
</dbReference>
<dbReference type="GO" id="GO:0048364">
    <property type="term" value="P:root development"/>
    <property type="evidence" value="ECO:0007669"/>
    <property type="project" value="InterPro"/>
</dbReference>
<proteinExistence type="predicted"/>
<dbReference type="HOGENOM" id="CLU_017798_0_2_1"/>
<evidence type="ECO:0000313" key="3">
    <source>
        <dbReference type="Proteomes" id="UP000008021"/>
    </source>
</evidence>
<protein>
    <submittedName>
        <fullName evidence="2">Uncharacterized protein</fullName>
    </submittedName>
</protein>
<dbReference type="Gramene" id="OMERI10G12060.1">
    <property type="protein sequence ID" value="OMERI10G12060.1"/>
    <property type="gene ID" value="OMERI10G12060"/>
</dbReference>
<reference evidence="2" key="2">
    <citation type="submission" date="2018-05" db="EMBL/GenBank/DDBJ databases">
        <title>OmerRS3 (Oryza meridionalis Reference Sequence Version 3).</title>
        <authorList>
            <person name="Zhang J."/>
            <person name="Kudrna D."/>
            <person name="Lee S."/>
            <person name="Talag J."/>
            <person name="Welchert J."/>
            <person name="Wing R.A."/>
        </authorList>
    </citation>
    <scope>NUCLEOTIDE SEQUENCE [LARGE SCALE GENOMIC DNA]</scope>
    <source>
        <strain evidence="2">cv. OR44</strain>
    </source>
</reference>
<evidence type="ECO:0000256" key="1">
    <source>
        <dbReference type="SAM" id="MobiDB-lite"/>
    </source>
</evidence>
<dbReference type="PANTHER" id="PTHR33070">
    <property type="entry name" value="OS06G0725500 PROTEIN"/>
    <property type="match status" value="1"/>
</dbReference>
<dbReference type="Pfam" id="PF03087">
    <property type="entry name" value="BPS1"/>
    <property type="match status" value="1"/>
</dbReference>
<dbReference type="AlphaFoldDB" id="A0A0E0EZS8"/>
<dbReference type="Proteomes" id="UP000008021">
    <property type="component" value="Chromosome 10"/>
</dbReference>
<reference evidence="2" key="1">
    <citation type="submission" date="2015-04" db="UniProtKB">
        <authorList>
            <consortium name="EnsemblPlants"/>
        </authorList>
    </citation>
    <scope>IDENTIFICATION</scope>
</reference>
<feature type="region of interest" description="Disordered" evidence="1">
    <location>
        <begin position="1"/>
        <end position="31"/>
    </location>
</feature>